<evidence type="ECO:0000259" key="7">
    <source>
        <dbReference type="Pfam" id="PF00082"/>
    </source>
</evidence>
<feature type="signal peptide" evidence="6">
    <location>
        <begin position="1"/>
        <end position="26"/>
    </location>
</feature>
<dbReference type="InterPro" id="IPR000209">
    <property type="entry name" value="Peptidase_S8/S53_dom"/>
</dbReference>
<reference evidence="8 9" key="1">
    <citation type="submission" date="2019-02" db="EMBL/GenBank/DDBJ databases">
        <title>Draft genome sequences of novel Actinobacteria.</title>
        <authorList>
            <person name="Sahin N."/>
            <person name="Ay H."/>
            <person name="Saygin H."/>
        </authorList>
    </citation>
    <scope>NUCLEOTIDE SEQUENCE [LARGE SCALE GENOMIC DNA]</scope>
    <source>
        <strain evidence="8 9">KC603</strain>
    </source>
</reference>
<keyword evidence="1 4" id="KW-0645">Protease</keyword>
<dbReference type="PANTHER" id="PTHR45632">
    <property type="entry name" value="LD33804P"/>
    <property type="match status" value="1"/>
</dbReference>
<dbReference type="Gene3D" id="2.60.120.260">
    <property type="entry name" value="Galactose-binding domain-like"/>
    <property type="match status" value="1"/>
</dbReference>
<dbReference type="EMBL" id="SMKL01000013">
    <property type="protein sequence ID" value="TDC52722.1"/>
    <property type="molecule type" value="Genomic_DNA"/>
</dbReference>
<sequence length="1920" mass="196512">MPVRSRVAALTSAVLVLGSLTLPGTAAPAGPAASASVSAATAVGDAADGWTAKVEDAVVSTLAAGETTDVMIAFEERADLAAAARIDDWDERGAAVVAALQETAADSQAATRAELDAAGADYEAYWIANAILVRDATEAIARRVAEQPGVDQVLEVAQYDVPELLPADPAATTAAQEAAAAAAAEWGVAAVHADRVWSEVDVRGEGLVIANIDTGVQFDHPALAARYRGANADGAVSHDYHWYDPAHVCPSAVPCDNQGHGTHTMGTMAGGDEGGTAIGVAPGARWIAAKGCEATAQAACSITSLVASGQWTLAPTDANGQNPRIDLRPHVVNNSWGADTLGFADPFYDQIVDAWNAAGVFAVFSSGNDGANGCTTVGSPADSPGAYAVGAHDPANLIAPFSSRGPGPNGRIRPDVAAPGVAVRSSVPGSGYGTANGTSMAAPHVTATVALMWAAAPSLIGDIDGTRELLGTTAVDTPNAECGGSEQRNNAFGEGRLDAFAAVTASPIGATGLLSGVVADGATGEPAPGVQLRAASDGYQRTTVTGPDGRYEMTLVAGTYELTATAYGFAPGGASGVVVTEDATTSLDLDLTALPSVTVSGTVADGSGQGWPLYAGISIAGYPHGTVWTDPETGRYEVELPASTAYALTVRPHADGYATASRTVEVGDGDLTADFAATVVTNECLAPGYAPAHRGAFASFDAGLPAGWAVQTVRGNGWETGDSGRRGNLTGGDGDFASIDSASGQLLEDGVLVSAPADLTGIAAPVLSFRADLLLSRGVAEADVSVDGGATWQNVWRRTAHSRGPRQEQVPLPEAGGRDDVRVRFHYRNDTANNGWWQLDDVLIGERACEPVEGGIVLGQVRDDRTEAPLDGATVRSADGTVDVTSTATPGDPGLGGGFYAAFVAGAGDHELTARHDLGQHGARTRTVAVDPGTVTRADFELGTGELQVSDAVVEEQVEVGGTRTATVTVTNTGTAPATFELAERNTGFDQQQETLATLPGAPLRREIVPDDGGPLDPAATPAGDGAPGAAPADVPGDAAWVRLHDKPDARTDGLAAVHDGTLYYVGGSTSGISHRNMVYDIALDRWEFTGSFQQPRGKPVGGFIGDRLYMVGGWGPAGAGETNTVLIYDPATDTWSNGTPAPVRFAAAGSAILDGRLYVIGGRIAAEPDQGSSDVHVYDAAADSWSQVADYPEPVSWQACGPIDGLVYCAGGQAPHIEHSTRGYVYNPATDAWYRIADLPKTVTFTAHTAANGLLLTSGGQVGGYRSNEGFFYDPAAGEWASLPNSIFDVYRLAGTCGFYKLGGTQGQPGTFPWVERLPGFDDCQTTTEDPVPWLSADGGPRTLAPGESAEVTVTLDASGPAAGQPGDYLARLLLLEDTPAAIPALTVAMDATAPESWGLVTGTVTGLDRCDGPERPLAGATVRLRGAVSDVEVTTDGDGVYRHWLDRSDRRVTVTATADGWQSRSGAVTVQAAETATKDLRLRRDEPCAVATPAAGLEIDVRTRGHAVERLTLGNDGAAAFDYAVTETAEVLRPLAAATGAAADSAGWTDGAPVPGGRMLFAAAQCPGRPDHGYLVGGLDERIELTGRTWRYDAADGDWTELAPIPEAARSAVAACEAGRIHVLGGDDTDRHYVYDVARDSWSEGTPLPTGRSSAAAAAWDGRVWVAGGATGGSGGGSGGTVTGDVHVLDVAAGAWNPEEPMPHPVRDPAFAQAGPYLYLAGGLTADGAVSDVVQRLDLRTGTWSAGPALAEPRAGAALVATDKALYVVGGEREDPPYGRLPTTTVQRLALAGWAGGTWSADPAAELPSPVNAAPAGFCTQAHSGGEIWSLGGMGGGLDRARFLPVPGERCAGIATDVAWLDVRAASGSVAAGGRVGLAVSVDAGDLAAGSTHHATLLVATSDPGAPELRVPVTVRVR</sequence>
<dbReference type="GO" id="GO:0030246">
    <property type="term" value="F:carbohydrate binding"/>
    <property type="evidence" value="ECO:0007669"/>
    <property type="project" value="InterPro"/>
</dbReference>
<feature type="active site" description="Charge relay system" evidence="4">
    <location>
        <position position="213"/>
    </location>
</feature>
<dbReference type="PRINTS" id="PR00723">
    <property type="entry name" value="SUBTILISIN"/>
</dbReference>
<evidence type="ECO:0000313" key="8">
    <source>
        <dbReference type="EMBL" id="TDC52722.1"/>
    </source>
</evidence>
<protein>
    <submittedName>
        <fullName evidence="8">Peptidase S8</fullName>
    </submittedName>
</protein>
<dbReference type="Proteomes" id="UP000295621">
    <property type="component" value="Unassembled WGS sequence"/>
</dbReference>
<gene>
    <name evidence="8" type="ORF">E1212_07630</name>
</gene>
<dbReference type="GO" id="GO:0006508">
    <property type="term" value="P:proteolysis"/>
    <property type="evidence" value="ECO:0007669"/>
    <property type="project" value="UniProtKB-KW"/>
</dbReference>
<dbReference type="Gene3D" id="2.60.40.1120">
    <property type="entry name" value="Carboxypeptidase-like, regulatory domain"/>
    <property type="match status" value="4"/>
</dbReference>
<evidence type="ECO:0000256" key="4">
    <source>
        <dbReference type="PROSITE-ProRule" id="PRU01240"/>
    </source>
</evidence>
<dbReference type="InterPro" id="IPR006652">
    <property type="entry name" value="Kelch_1"/>
</dbReference>
<dbReference type="GO" id="GO:0004252">
    <property type="term" value="F:serine-type endopeptidase activity"/>
    <property type="evidence" value="ECO:0007669"/>
    <property type="project" value="UniProtKB-UniRule"/>
</dbReference>
<dbReference type="SMART" id="SM00612">
    <property type="entry name" value="Kelch"/>
    <property type="match status" value="9"/>
</dbReference>
<feature type="active site" description="Charge relay system" evidence="4">
    <location>
        <position position="439"/>
    </location>
</feature>
<evidence type="ECO:0000256" key="1">
    <source>
        <dbReference type="ARBA" id="ARBA00022670"/>
    </source>
</evidence>
<dbReference type="OrthoDB" id="3420153at2"/>
<keyword evidence="9" id="KW-1185">Reference proteome</keyword>
<keyword evidence="6" id="KW-0732">Signal</keyword>
<dbReference type="InterPro" id="IPR036852">
    <property type="entry name" value="Peptidase_S8/S53_dom_sf"/>
</dbReference>
<dbReference type="RefSeq" id="WP_131980958.1">
    <property type="nucleotide sequence ID" value="NZ_SMKL01000013.1"/>
</dbReference>
<dbReference type="InterPro" id="IPR015915">
    <property type="entry name" value="Kelch-typ_b-propeller"/>
</dbReference>
<name>A0A4R4RV32_9ACTN</name>
<proteinExistence type="inferred from homology"/>
<dbReference type="InterPro" id="IPR013784">
    <property type="entry name" value="Carb-bd-like_fold"/>
</dbReference>
<dbReference type="Gene3D" id="3.40.50.200">
    <property type="entry name" value="Peptidase S8/S53 domain"/>
    <property type="match status" value="1"/>
</dbReference>
<feature type="domain" description="Peptidase S8/S53" evidence="7">
    <location>
        <begin position="204"/>
        <end position="495"/>
    </location>
</feature>
<dbReference type="SUPFAM" id="SSF52743">
    <property type="entry name" value="Subtilisin-like"/>
    <property type="match status" value="1"/>
</dbReference>
<dbReference type="Pfam" id="PF00082">
    <property type="entry name" value="Peptidase_S8"/>
    <property type="match status" value="1"/>
</dbReference>
<feature type="chain" id="PRO_5038908694" evidence="6">
    <location>
        <begin position="27"/>
        <end position="1920"/>
    </location>
</feature>
<evidence type="ECO:0000313" key="9">
    <source>
        <dbReference type="Proteomes" id="UP000295621"/>
    </source>
</evidence>
<dbReference type="InterPro" id="IPR023828">
    <property type="entry name" value="Peptidase_S8_Ser-AS"/>
</dbReference>
<dbReference type="SUPFAM" id="SSF117281">
    <property type="entry name" value="Kelch motif"/>
    <property type="match status" value="2"/>
</dbReference>
<evidence type="ECO:0000256" key="3">
    <source>
        <dbReference type="ARBA" id="ARBA00022825"/>
    </source>
</evidence>
<dbReference type="Pfam" id="PF13620">
    <property type="entry name" value="CarboxypepD_reg"/>
    <property type="match status" value="1"/>
</dbReference>
<dbReference type="SUPFAM" id="SSF49452">
    <property type="entry name" value="Starch-binding domain-like"/>
    <property type="match status" value="2"/>
</dbReference>
<dbReference type="Gene3D" id="2.120.10.80">
    <property type="entry name" value="Kelch-type beta propeller"/>
    <property type="match status" value="3"/>
</dbReference>
<organism evidence="8 9">
    <name type="scientific">Jiangella ureilytica</name>
    <dbReference type="NCBI Taxonomy" id="2530374"/>
    <lineage>
        <taxon>Bacteria</taxon>
        <taxon>Bacillati</taxon>
        <taxon>Actinomycetota</taxon>
        <taxon>Actinomycetes</taxon>
        <taxon>Jiangellales</taxon>
        <taxon>Jiangellaceae</taxon>
        <taxon>Jiangella</taxon>
    </lineage>
</organism>
<accession>A0A4R4RV32</accession>
<feature type="region of interest" description="Disordered" evidence="5">
    <location>
        <begin position="1010"/>
        <end position="1032"/>
    </location>
</feature>
<comment type="caution">
    <text evidence="8">The sequence shown here is derived from an EMBL/GenBank/DDBJ whole genome shotgun (WGS) entry which is preliminary data.</text>
</comment>
<feature type="compositionally biased region" description="Low complexity" evidence="5">
    <location>
        <begin position="1011"/>
        <end position="1032"/>
    </location>
</feature>
<dbReference type="PROSITE" id="PS00138">
    <property type="entry name" value="SUBTILASE_SER"/>
    <property type="match status" value="1"/>
</dbReference>
<dbReference type="InterPro" id="IPR015500">
    <property type="entry name" value="Peptidase_S8_subtilisin-rel"/>
</dbReference>
<evidence type="ECO:0000256" key="5">
    <source>
        <dbReference type="SAM" id="MobiDB-lite"/>
    </source>
</evidence>
<keyword evidence="2 4" id="KW-0378">Hydrolase</keyword>
<feature type="active site" description="Charge relay system" evidence="4">
    <location>
        <position position="260"/>
    </location>
</feature>
<dbReference type="PROSITE" id="PS51892">
    <property type="entry name" value="SUBTILASE"/>
    <property type="match status" value="1"/>
</dbReference>
<dbReference type="PANTHER" id="PTHR45632:SF5">
    <property type="entry name" value="KELCH-LIKE PROTEIN 22"/>
    <property type="match status" value="1"/>
</dbReference>
<evidence type="ECO:0000256" key="2">
    <source>
        <dbReference type="ARBA" id="ARBA00022801"/>
    </source>
</evidence>
<keyword evidence="3 4" id="KW-0720">Serine protease</keyword>
<comment type="similarity">
    <text evidence="4">Belongs to the peptidase S8 family.</text>
</comment>
<evidence type="ECO:0000256" key="6">
    <source>
        <dbReference type="SAM" id="SignalP"/>
    </source>
</evidence>
<dbReference type="Pfam" id="PF24681">
    <property type="entry name" value="Kelch_KLHDC2_KLHL20_DRC7"/>
    <property type="match status" value="2"/>
</dbReference>